<organism evidence="1 2">
    <name type="scientific">Glycomyces algeriensis</name>
    <dbReference type="NCBI Taxonomy" id="256037"/>
    <lineage>
        <taxon>Bacteria</taxon>
        <taxon>Bacillati</taxon>
        <taxon>Actinomycetota</taxon>
        <taxon>Actinomycetes</taxon>
        <taxon>Glycomycetales</taxon>
        <taxon>Glycomycetaceae</taxon>
        <taxon>Glycomyces</taxon>
    </lineage>
</organism>
<dbReference type="EMBL" id="BSDT01000001">
    <property type="protein sequence ID" value="GLI42343.1"/>
    <property type="molecule type" value="Genomic_DNA"/>
</dbReference>
<accession>A0A9W6LG82</accession>
<gene>
    <name evidence="1" type="ORF">GALLR39Z86_21930</name>
</gene>
<sequence>MQADRARPLYRRSGPTVLFRNRGYPQRWLSATVLSDTRAVRIRAACNHAVPIRASATRDDRSRSRPAAAG</sequence>
<protein>
    <submittedName>
        <fullName evidence="1">Uncharacterized protein</fullName>
    </submittedName>
</protein>
<comment type="caution">
    <text evidence="1">The sequence shown here is derived from an EMBL/GenBank/DDBJ whole genome shotgun (WGS) entry which is preliminary data.</text>
</comment>
<dbReference type="AlphaFoldDB" id="A0A9W6LG82"/>
<proteinExistence type="predicted"/>
<evidence type="ECO:0000313" key="1">
    <source>
        <dbReference type="EMBL" id="GLI42343.1"/>
    </source>
</evidence>
<keyword evidence="2" id="KW-1185">Reference proteome</keyword>
<name>A0A9W6LG82_9ACTN</name>
<evidence type="ECO:0000313" key="2">
    <source>
        <dbReference type="Proteomes" id="UP001144313"/>
    </source>
</evidence>
<dbReference type="Proteomes" id="UP001144313">
    <property type="component" value="Unassembled WGS sequence"/>
</dbReference>
<reference evidence="1" key="1">
    <citation type="submission" date="2022-12" db="EMBL/GenBank/DDBJ databases">
        <title>Reference genome sequencing for broad-spectrum identification of bacterial and archaeal isolates by mass spectrometry.</title>
        <authorList>
            <person name="Sekiguchi Y."/>
            <person name="Tourlousse D.M."/>
        </authorList>
    </citation>
    <scope>NUCLEOTIDE SEQUENCE</scope>
    <source>
        <strain evidence="1">LLR39Z86</strain>
    </source>
</reference>